<feature type="transmembrane region" description="Helical" evidence="5">
    <location>
        <begin position="378"/>
        <end position="397"/>
    </location>
</feature>
<feature type="transmembrane region" description="Helical" evidence="5">
    <location>
        <begin position="12"/>
        <end position="32"/>
    </location>
</feature>
<dbReference type="Pfam" id="PF04932">
    <property type="entry name" value="Wzy_C"/>
    <property type="match status" value="1"/>
</dbReference>
<feature type="transmembrane region" description="Helical" evidence="5">
    <location>
        <begin position="347"/>
        <end position="366"/>
    </location>
</feature>
<feature type="transmembrane region" description="Helical" evidence="5">
    <location>
        <begin position="123"/>
        <end position="141"/>
    </location>
</feature>
<feature type="transmembrane region" description="Helical" evidence="5">
    <location>
        <begin position="44"/>
        <end position="61"/>
    </location>
</feature>
<keyword evidence="2 5" id="KW-0812">Transmembrane</keyword>
<evidence type="ECO:0000256" key="2">
    <source>
        <dbReference type="ARBA" id="ARBA00022692"/>
    </source>
</evidence>
<feature type="domain" description="O-antigen ligase-related" evidence="6">
    <location>
        <begin position="191"/>
        <end position="333"/>
    </location>
</feature>
<feature type="transmembrane region" description="Helical" evidence="5">
    <location>
        <begin position="316"/>
        <end position="340"/>
    </location>
</feature>
<evidence type="ECO:0000256" key="4">
    <source>
        <dbReference type="ARBA" id="ARBA00023136"/>
    </source>
</evidence>
<protein>
    <recommendedName>
        <fullName evidence="6">O-antigen ligase-related domain-containing protein</fullName>
    </recommendedName>
</protein>
<comment type="subcellular location">
    <subcellularLocation>
        <location evidence="1">Membrane</location>
        <topology evidence="1">Multi-pass membrane protein</topology>
    </subcellularLocation>
</comment>
<dbReference type="Proteomes" id="UP000480185">
    <property type="component" value="Unassembled WGS sequence"/>
</dbReference>
<dbReference type="GO" id="GO:0016020">
    <property type="term" value="C:membrane"/>
    <property type="evidence" value="ECO:0007669"/>
    <property type="project" value="UniProtKB-SubCell"/>
</dbReference>
<keyword evidence="4 5" id="KW-0472">Membrane</keyword>
<dbReference type="OrthoDB" id="2809944at2"/>
<evidence type="ECO:0000256" key="3">
    <source>
        <dbReference type="ARBA" id="ARBA00022989"/>
    </source>
</evidence>
<proteinExistence type="predicted"/>
<organism evidence="7 8">
    <name type="scientific">Salinibacillus xinjiangensis</name>
    <dbReference type="NCBI Taxonomy" id="1229268"/>
    <lineage>
        <taxon>Bacteria</taxon>
        <taxon>Bacillati</taxon>
        <taxon>Bacillota</taxon>
        <taxon>Bacilli</taxon>
        <taxon>Bacillales</taxon>
        <taxon>Bacillaceae</taxon>
        <taxon>Salinibacillus</taxon>
    </lineage>
</organism>
<evidence type="ECO:0000313" key="8">
    <source>
        <dbReference type="Proteomes" id="UP000480185"/>
    </source>
</evidence>
<reference evidence="7 8" key="1">
    <citation type="submission" date="2019-11" db="EMBL/GenBank/DDBJ databases">
        <authorList>
            <person name="Li J."/>
        </authorList>
    </citation>
    <scope>NUCLEOTIDE SEQUENCE [LARGE SCALE GENOMIC DNA]</scope>
    <source>
        <strain evidence="7 8">J4</strain>
    </source>
</reference>
<evidence type="ECO:0000313" key="7">
    <source>
        <dbReference type="EMBL" id="MRG85077.1"/>
    </source>
</evidence>
<evidence type="ECO:0000256" key="1">
    <source>
        <dbReference type="ARBA" id="ARBA00004141"/>
    </source>
</evidence>
<gene>
    <name evidence="7" type="ORF">GH754_01900</name>
</gene>
<keyword evidence="8" id="KW-1185">Reference proteome</keyword>
<dbReference type="EMBL" id="WJNH01000001">
    <property type="protein sequence ID" value="MRG85077.1"/>
    <property type="molecule type" value="Genomic_DNA"/>
</dbReference>
<name>A0A6G1X252_9BACI</name>
<sequence>MIKTSDDKHKNIRLYMQFALCVFLLLNTASLINNADYSNFGWKSIDATFMLLTAIFCYYLLFNLRKALSYKKLLPLFVTFLATHYVSYSLYQDHNNFENIYKLTLYILAILSLILIKWNKNSLTFLSLGLSIIVLIVFRHWVYQDFPTWTFRSYFKHQNGLAMFLFLATFFITLASIYSKKFLRIYFATISLLGLILIYTTSSRAVFLAIFTFLISFCIYKISYKWFKLTFPFIALFNILFTFVYLFISRTHLKTPLNNLSTYLFNKPFFREEGRIKLWNTMIEEVFIESPLFGQGFGVRPADFLDMGKVLSTHNVYLQILVEVGIIGFFVFIVLLYYIWKSILKNIGSIAGQFSAFFLLATLMLVNFELTLFPNSPSYATIGLFQWLGFTIGINFIENDSKPPS</sequence>
<comment type="caution">
    <text evidence="7">The sequence shown here is derived from an EMBL/GenBank/DDBJ whole genome shotgun (WGS) entry which is preliminary data.</text>
</comment>
<feature type="transmembrane region" description="Helical" evidence="5">
    <location>
        <begin position="161"/>
        <end position="178"/>
    </location>
</feature>
<feature type="transmembrane region" description="Helical" evidence="5">
    <location>
        <begin position="97"/>
        <end position="116"/>
    </location>
</feature>
<feature type="transmembrane region" description="Helical" evidence="5">
    <location>
        <begin position="229"/>
        <end position="248"/>
    </location>
</feature>
<accession>A0A6G1X252</accession>
<evidence type="ECO:0000256" key="5">
    <source>
        <dbReference type="SAM" id="Phobius"/>
    </source>
</evidence>
<keyword evidence="3 5" id="KW-1133">Transmembrane helix</keyword>
<dbReference type="PANTHER" id="PTHR37422">
    <property type="entry name" value="TEICHURONIC ACID BIOSYNTHESIS PROTEIN TUAE"/>
    <property type="match status" value="1"/>
</dbReference>
<evidence type="ECO:0000259" key="6">
    <source>
        <dbReference type="Pfam" id="PF04932"/>
    </source>
</evidence>
<dbReference type="AlphaFoldDB" id="A0A6G1X252"/>
<feature type="transmembrane region" description="Helical" evidence="5">
    <location>
        <begin position="205"/>
        <end position="222"/>
    </location>
</feature>
<dbReference type="InterPro" id="IPR051533">
    <property type="entry name" value="WaaL-like"/>
</dbReference>
<dbReference type="PANTHER" id="PTHR37422:SF13">
    <property type="entry name" value="LIPOPOLYSACCHARIDE BIOSYNTHESIS PROTEIN PA4999-RELATED"/>
    <property type="match status" value="1"/>
</dbReference>
<dbReference type="InterPro" id="IPR007016">
    <property type="entry name" value="O-antigen_ligase-rel_domated"/>
</dbReference>
<feature type="transmembrane region" description="Helical" evidence="5">
    <location>
        <begin position="73"/>
        <end position="91"/>
    </location>
</feature>
<dbReference type="RefSeq" id="WP_153727030.1">
    <property type="nucleotide sequence ID" value="NZ_WJNH01000001.1"/>
</dbReference>
<feature type="transmembrane region" description="Helical" evidence="5">
    <location>
        <begin position="183"/>
        <end position="199"/>
    </location>
</feature>